<keyword evidence="1" id="KW-1185">Reference proteome</keyword>
<proteinExistence type="predicted"/>
<evidence type="ECO:0000313" key="2">
    <source>
        <dbReference type="RefSeq" id="XP_018011977.1"/>
    </source>
</evidence>
<evidence type="ECO:0000313" key="1">
    <source>
        <dbReference type="Proteomes" id="UP000694843"/>
    </source>
</evidence>
<organism evidence="1 2">
    <name type="scientific">Hyalella azteca</name>
    <name type="common">Amphipod</name>
    <dbReference type="NCBI Taxonomy" id="294128"/>
    <lineage>
        <taxon>Eukaryota</taxon>
        <taxon>Metazoa</taxon>
        <taxon>Ecdysozoa</taxon>
        <taxon>Arthropoda</taxon>
        <taxon>Crustacea</taxon>
        <taxon>Multicrustacea</taxon>
        <taxon>Malacostraca</taxon>
        <taxon>Eumalacostraca</taxon>
        <taxon>Peracarida</taxon>
        <taxon>Amphipoda</taxon>
        <taxon>Senticaudata</taxon>
        <taxon>Talitrida</taxon>
        <taxon>Talitroidea</taxon>
        <taxon>Hyalellidae</taxon>
        <taxon>Hyalella</taxon>
    </lineage>
</organism>
<dbReference type="Proteomes" id="UP000694843">
    <property type="component" value="Unplaced"/>
</dbReference>
<dbReference type="RefSeq" id="XP_018011977.1">
    <property type="nucleotide sequence ID" value="XM_018156488.2"/>
</dbReference>
<gene>
    <name evidence="2" type="primary">LOC108669185</name>
</gene>
<reference evidence="2" key="1">
    <citation type="submission" date="2025-08" db="UniProtKB">
        <authorList>
            <consortium name="RefSeq"/>
        </authorList>
    </citation>
    <scope>IDENTIFICATION</scope>
    <source>
        <tissue evidence="2">Whole organism</tissue>
    </source>
</reference>
<protein>
    <submittedName>
        <fullName evidence="2">Uncharacterized protein LOC108669185</fullName>
    </submittedName>
</protein>
<dbReference type="KEGG" id="hazt:108669185"/>
<accession>A0A8B7NED4</accession>
<dbReference type="GeneID" id="108669185"/>
<dbReference type="AlphaFoldDB" id="A0A8B7NED4"/>
<sequence length="111" mass="12209">MTSGRFFIFPQADNTYKGIQLFDLDLASCVTDSPCGIPVLVYRTLPAYYLQLFYAAATACDGYTLRATYDTALDADFCTDTKAGSGNTTFTLRGQALAKTFKAGFYLRFSN</sequence>
<name>A0A8B7NED4_HYAAZ</name>